<keyword evidence="2" id="KW-1003">Cell membrane</keyword>
<dbReference type="Proteomes" id="UP000254877">
    <property type="component" value="Unassembled WGS sequence"/>
</dbReference>
<dbReference type="EMBL" id="UGAB01000002">
    <property type="protein sequence ID" value="STF46043.1"/>
    <property type="molecule type" value="Genomic_DNA"/>
</dbReference>
<feature type="transmembrane region" description="Helical" evidence="6">
    <location>
        <begin position="139"/>
        <end position="156"/>
    </location>
</feature>
<gene>
    <name evidence="7" type="primary">yddG</name>
    <name evidence="7" type="ORF">NCTC7928_06841</name>
</gene>
<evidence type="ECO:0000313" key="7">
    <source>
        <dbReference type="EMBL" id="STF46043.1"/>
    </source>
</evidence>
<dbReference type="AlphaFoldDB" id="A0A376LPC2"/>
<evidence type="ECO:0000256" key="1">
    <source>
        <dbReference type="ARBA" id="ARBA00004651"/>
    </source>
</evidence>
<keyword evidence="4 6" id="KW-1133">Transmembrane helix</keyword>
<feature type="transmembrane region" description="Helical" evidence="6">
    <location>
        <begin position="12"/>
        <end position="33"/>
    </location>
</feature>
<dbReference type="SUPFAM" id="SSF103481">
    <property type="entry name" value="Multidrug resistance efflux transporter EmrE"/>
    <property type="match status" value="1"/>
</dbReference>
<dbReference type="InterPro" id="IPR037185">
    <property type="entry name" value="EmrE-like"/>
</dbReference>
<comment type="subcellular location">
    <subcellularLocation>
        <location evidence="1">Cell membrane</location>
        <topology evidence="1">Multi-pass membrane protein</topology>
    </subcellularLocation>
</comment>
<evidence type="ECO:0000313" key="8">
    <source>
        <dbReference type="Proteomes" id="UP000254877"/>
    </source>
</evidence>
<sequence length="276" mass="30608">MVGLIRGVSEGLGPVGGAAAIYSLSGLLLIFTVGFPRIRQIPKGYLLAGCLLFVSYEICLALSLGYAATRHQAIEVGMVNYLWPSLTILFAILFNGQKTNWLIVPGLLLALVGVCWVLGGDNGLHYDEIINNITTSPLSYFLAFIGAFIWAAYCTVTNKYARGFNGITVFVLLTGASLWVYYFLTPQPEMVFSTPVMIKTHLCGIYLRICLCCMERRYITWQRHHYGGRFVFYARPFLSACSRAAQRPAVVLVLARRANGLRRFPALLAGDTSWLK</sequence>
<name>A0A376LPC2_ECOLX</name>
<accession>A0A376LPC2</accession>
<organism evidence="7 8">
    <name type="scientific">Escherichia coli</name>
    <dbReference type="NCBI Taxonomy" id="562"/>
    <lineage>
        <taxon>Bacteria</taxon>
        <taxon>Pseudomonadati</taxon>
        <taxon>Pseudomonadota</taxon>
        <taxon>Gammaproteobacteria</taxon>
        <taxon>Enterobacterales</taxon>
        <taxon>Enterobacteriaceae</taxon>
        <taxon>Escherichia</taxon>
    </lineage>
</organism>
<proteinExistence type="predicted"/>
<dbReference type="NCBIfam" id="NF008676">
    <property type="entry name" value="PRK11689.1"/>
    <property type="match status" value="1"/>
</dbReference>
<feature type="transmembrane region" description="Helical" evidence="6">
    <location>
        <begin position="163"/>
        <end position="184"/>
    </location>
</feature>
<reference evidence="7 8" key="1">
    <citation type="submission" date="2018-06" db="EMBL/GenBank/DDBJ databases">
        <authorList>
            <consortium name="Pathogen Informatics"/>
            <person name="Doyle S."/>
        </authorList>
    </citation>
    <scope>NUCLEOTIDE SEQUENCE [LARGE SCALE GENOMIC DNA]</scope>
    <source>
        <strain evidence="7 8">NCTC7928</strain>
    </source>
</reference>
<protein>
    <submittedName>
        <fullName evidence="7">Inner membrane protein</fullName>
    </submittedName>
</protein>
<keyword evidence="5 6" id="KW-0472">Membrane</keyword>
<evidence type="ECO:0000256" key="3">
    <source>
        <dbReference type="ARBA" id="ARBA00022692"/>
    </source>
</evidence>
<feature type="transmembrane region" description="Helical" evidence="6">
    <location>
        <begin position="196"/>
        <end position="214"/>
    </location>
</feature>
<feature type="transmembrane region" description="Helical" evidence="6">
    <location>
        <begin position="101"/>
        <end position="119"/>
    </location>
</feature>
<evidence type="ECO:0000256" key="6">
    <source>
        <dbReference type="SAM" id="Phobius"/>
    </source>
</evidence>
<evidence type="ECO:0000256" key="4">
    <source>
        <dbReference type="ARBA" id="ARBA00022989"/>
    </source>
</evidence>
<evidence type="ECO:0000256" key="5">
    <source>
        <dbReference type="ARBA" id="ARBA00023136"/>
    </source>
</evidence>
<keyword evidence="3 6" id="KW-0812">Transmembrane</keyword>
<feature type="transmembrane region" description="Helical" evidence="6">
    <location>
        <begin position="73"/>
        <end position="94"/>
    </location>
</feature>
<evidence type="ECO:0000256" key="2">
    <source>
        <dbReference type="ARBA" id="ARBA00022475"/>
    </source>
</evidence>
<feature type="transmembrane region" description="Helical" evidence="6">
    <location>
        <begin position="45"/>
        <end position="67"/>
    </location>
</feature>